<gene>
    <name evidence="1" type="ORF">BK123_06585</name>
</gene>
<protein>
    <submittedName>
        <fullName evidence="1">Uncharacterized protein</fullName>
    </submittedName>
</protein>
<accession>A0A1R1B5P3</accession>
<dbReference type="EMBL" id="MRTF01000002">
    <property type="protein sequence ID" value="OME94770.1"/>
    <property type="molecule type" value="Genomic_DNA"/>
</dbReference>
<name>A0A1R1B5P3_PAELA</name>
<organism evidence="1 2">
    <name type="scientific">Paenibacillus lautus</name>
    <name type="common">Bacillus lautus</name>
    <dbReference type="NCBI Taxonomy" id="1401"/>
    <lineage>
        <taxon>Bacteria</taxon>
        <taxon>Bacillati</taxon>
        <taxon>Bacillota</taxon>
        <taxon>Bacilli</taxon>
        <taxon>Bacillales</taxon>
        <taxon>Paenibacillaceae</taxon>
        <taxon>Paenibacillus</taxon>
    </lineage>
</organism>
<proteinExistence type="predicted"/>
<evidence type="ECO:0000313" key="2">
    <source>
        <dbReference type="Proteomes" id="UP000187074"/>
    </source>
</evidence>
<dbReference type="AlphaFoldDB" id="A0A1R1B5P3"/>
<comment type="caution">
    <text evidence="1">The sequence shown here is derived from an EMBL/GenBank/DDBJ whole genome shotgun (WGS) entry which is preliminary data.</text>
</comment>
<dbReference type="RefSeq" id="WP_076321591.1">
    <property type="nucleotide sequence ID" value="NZ_MRTF01000002.1"/>
</dbReference>
<reference evidence="1 2" key="1">
    <citation type="submission" date="2016-11" db="EMBL/GenBank/DDBJ databases">
        <title>Paenibacillus species isolates.</title>
        <authorList>
            <person name="Beno S.M."/>
        </authorList>
    </citation>
    <scope>NUCLEOTIDE SEQUENCE [LARGE SCALE GENOMIC DNA]</scope>
    <source>
        <strain evidence="1 2">FSL F4-0100</strain>
    </source>
</reference>
<sequence length="69" mass="7332">MLVVAYSSVPPHSANSLGLTVNFQAAANHVDWGIILTEKVLEMVKVKGISGEGDTAHGEHLKAEAEDTF</sequence>
<dbReference type="Proteomes" id="UP000187074">
    <property type="component" value="Unassembled WGS sequence"/>
</dbReference>
<evidence type="ECO:0000313" key="1">
    <source>
        <dbReference type="EMBL" id="OME94770.1"/>
    </source>
</evidence>